<dbReference type="InterPro" id="IPR055406">
    <property type="entry name" value="HEAT_Maestro"/>
</dbReference>
<dbReference type="InterPro" id="IPR011989">
    <property type="entry name" value="ARM-like"/>
</dbReference>
<evidence type="ECO:0000256" key="1">
    <source>
        <dbReference type="ARBA" id="ARBA00022737"/>
    </source>
</evidence>
<dbReference type="Pfam" id="PF23227">
    <property type="entry name" value="HEAT_MROH2B_C"/>
    <property type="match status" value="1"/>
</dbReference>
<dbReference type="Proteomes" id="UP001178461">
    <property type="component" value="Chromosome 15"/>
</dbReference>
<dbReference type="Pfam" id="PF23210">
    <property type="entry name" value="HEAT_Maestro_2"/>
    <property type="match status" value="1"/>
</dbReference>
<dbReference type="InterPro" id="IPR048465">
    <property type="entry name" value="Maestro-like_HEAT"/>
</dbReference>
<protein>
    <submittedName>
        <fullName evidence="7">Heat-like repeat-containing family member 2A</fullName>
    </submittedName>
</protein>
<dbReference type="Pfam" id="PF21047">
    <property type="entry name" value="HEAT_Maestro"/>
    <property type="match status" value="1"/>
</dbReference>
<evidence type="ECO:0000259" key="6">
    <source>
        <dbReference type="Pfam" id="PF23227"/>
    </source>
</evidence>
<feature type="region of interest" description="Disordered" evidence="2">
    <location>
        <begin position="1645"/>
        <end position="1686"/>
    </location>
</feature>
<keyword evidence="1" id="KW-0677">Repeat</keyword>
<dbReference type="InterPro" id="IPR056282">
    <property type="entry name" value="MROH2B-like_N_HEAT"/>
</dbReference>
<dbReference type="InterPro" id="IPR045206">
    <property type="entry name" value="Maestro_heat-like_prot"/>
</dbReference>
<dbReference type="PANTHER" id="PTHR23120">
    <property type="entry name" value="MAESTRO-RELATED HEAT DOMAIN-CONTAINING"/>
    <property type="match status" value="1"/>
</dbReference>
<feature type="domain" description="Maestro-like HEAT-repeats" evidence="3">
    <location>
        <begin position="962"/>
        <end position="1187"/>
    </location>
</feature>
<dbReference type="Pfam" id="PF23221">
    <property type="entry name" value="HEAT_MROH2B_1st"/>
    <property type="match status" value="1"/>
</dbReference>
<evidence type="ECO:0000259" key="5">
    <source>
        <dbReference type="Pfam" id="PF23221"/>
    </source>
</evidence>
<sequence>MTDEGESSSEGRLHSISHLLQLPEAASQKEVVLCIVKAARSQPAAVIPVLVVMLQQDEASAWQKVAIYRSLQAMMEHGLEVEPAGQFILAACKHLRASPDEVPRELQAAASSTLATFACYHFHPIMMELQHQLKPFAPPDEFTLLTLGKIAANNVYSCVPFLGITLTTLQTAMRRIEDGRRRRALCTALEQMCGAIRIYLRTWERSSYPRISVQQFSAYLLPLYSCMTRTWLPGCDAQVQLAVLKTLSPILRLLLPRTDFQAQIYSDISLLLAQYDSSTETFLVTKILGQILEASLVNNNPIPREHVGPLTCALVRQICSRGQKWPPHPQCEENFKEIARIFLRLARLHPSGLMGVFQGKVEERQEDVCAVLLALFSEIVSAQLPELWSRRQLCVRVVKAALGDDSTRVRLATLQAIGRLLRTSYLERIEGWPLNYISLQMAVSAHQLTHPTLSLPLGGLEEKAIGIASAEVLHIAVASGRGTSQELWTKLLSYLMQPPYMALVTPLCHALRLLAEQRLRRVGHKQNGLGTGGLPTPQELMAQLLALAVSPLEGTGRGAAVLLLMNALRPEAYRDVGEHWWVEIPALVRYLEGHSKYTLEPAAWEAKLLEFLQKSLRRSEAGGWNLVLGKELAKQLNTYHNSSAEKGFLYKALGMALSAAGDADGVAQTLLDLLLHTDYTEEAQRKGVCWCVVYCAEGQLTAVLQTLSRFEEVISEGEDSAYHHFGQSLPEPGRSSVKSALLLLYGSMAVRAPQEQLLPLLANEIVPRILRHYTSSGPELTYFTELGCPTGRKKGATDAELALSFSQCVSEISLSILSKGDAPTFCLPQKRLLLDHLVDIIKAEPLDALVSPVRQQVMVALRHLSHVPEQLSREENQALAEAALSSVFTLPPLGLAEDAGQALLPSSAQALHTGALISLSELVETLLEEEVVRVEQRESANLQWFQQAFQLLGYWMVSEQEWERARALQLGVHLLRAHCQKTSASPRIPPEQFSRLAGALGPFTCDVLGSIRQGAVDCIRVLLSTQGTQRPRGRLVAWQLHCIQRKLRSESSPREVRTASLQLAKVVSRALPPQEILAFLRTLLEQLRAVSPTCDQAVLLWFEVVVKEQRAALKDKIPDLVAVICSYVQQSEDATQRHSLAQAVCVLTECHCRAVCATLLQQALLPDRARMELLVAVATYKDNSEPVLRHLLNVVRGEGRGTPSYVMALVSLREGVLALEDCTSQLPLLSKLCHALLCQLSSTDLKSETPDPSSLKRMACSRIVPLEPRRQAVLVLQAVLSRALPESTGEMDVSGDTWSFLMQPGSYLKGVALLARSMACSQNPLINDLLRHLLPHLSSSRTAYRDLSLVFCMEIPGHSLLHTPEMLNLLLQEMLARSQDGSTTLRALALRGLGNVATEAPHEVKKHQESLLVTLLQAAGNGASPEVACESLCALGKLWGCIGRRHRVRALQAVAGLARGHLWHVDDSLREAAFELLGQLARATQPEEAKSFAKEVGRSLAALLLHFREPSPTVAKACSIAFTSCAPFVGLQDLTGDMEAGQLLADVSGARHIHLMGKVCRQLAKTNPALLGAILADVPQYLCSTWEGVQIAACKLAGILVKTGDTQRLRQLDLDRLLVALRPLCHDPNAAVEIAASEALHATQQKCQQSQAGSARSRRRRPMLPGWLFGRQRKGPRPESRGAGPT</sequence>
<gene>
    <name evidence="7" type="ORF">PODLI_1B028555</name>
</gene>
<feature type="domain" description="Maestro/Maestro-like HEAT-repeats" evidence="6">
    <location>
        <begin position="1370"/>
        <end position="1642"/>
    </location>
</feature>
<dbReference type="SUPFAM" id="SSF48371">
    <property type="entry name" value="ARM repeat"/>
    <property type="match status" value="2"/>
</dbReference>
<evidence type="ECO:0000259" key="3">
    <source>
        <dbReference type="Pfam" id="PF21047"/>
    </source>
</evidence>
<evidence type="ECO:0000256" key="2">
    <source>
        <dbReference type="SAM" id="MobiDB-lite"/>
    </source>
</evidence>
<dbReference type="InterPro" id="IPR055408">
    <property type="entry name" value="HEAT_MROH2B-like"/>
</dbReference>
<dbReference type="GO" id="GO:0005737">
    <property type="term" value="C:cytoplasm"/>
    <property type="evidence" value="ECO:0007669"/>
    <property type="project" value="TreeGrafter"/>
</dbReference>
<reference evidence="7" key="1">
    <citation type="submission" date="2022-12" db="EMBL/GenBank/DDBJ databases">
        <authorList>
            <person name="Alioto T."/>
            <person name="Alioto T."/>
            <person name="Gomez Garrido J."/>
        </authorList>
    </citation>
    <scope>NUCLEOTIDE SEQUENCE</scope>
</reference>
<dbReference type="EMBL" id="OX395141">
    <property type="protein sequence ID" value="CAI5795132.1"/>
    <property type="molecule type" value="Genomic_DNA"/>
</dbReference>
<evidence type="ECO:0000313" key="8">
    <source>
        <dbReference type="Proteomes" id="UP001178461"/>
    </source>
</evidence>
<dbReference type="PANTHER" id="PTHR23120:SF22">
    <property type="entry name" value="MAESTRO HEAT-LIKE REPEAT-CONTAINING PROTEIN FAMILY MEMBER 2B"/>
    <property type="match status" value="1"/>
</dbReference>
<proteinExistence type="predicted"/>
<feature type="domain" description="MROH2B-like HEAT-repeats" evidence="4">
    <location>
        <begin position="255"/>
        <end position="928"/>
    </location>
</feature>
<evidence type="ECO:0000259" key="4">
    <source>
        <dbReference type="Pfam" id="PF23210"/>
    </source>
</evidence>
<dbReference type="InterPro" id="IPR016024">
    <property type="entry name" value="ARM-type_fold"/>
</dbReference>
<name>A0AA35LG01_9SAUR</name>
<accession>A0AA35LG01</accession>
<feature type="domain" description="MROH2B-like N-terminal HEAT-repeats" evidence="5">
    <location>
        <begin position="35"/>
        <end position="250"/>
    </location>
</feature>
<organism evidence="7 8">
    <name type="scientific">Podarcis lilfordi</name>
    <name type="common">Lilford's wall lizard</name>
    <dbReference type="NCBI Taxonomy" id="74358"/>
    <lineage>
        <taxon>Eukaryota</taxon>
        <taxon>Metazoa</taxon>
        <taxon>Chordata</taxon>
        <taxon>Craniata</taxon>
        <taxon>Vertebrata</taxon>
        <taxon>Euteleostomi</taxon>
        <taxon>Lepidosauria</taxon>
        <taxon>Squamata</taxon>
        <taxon>Bifurcata</taxon>
        <taxon>Unidentata</taxon>
        <taxon>Episquamata</taxon>
        <taxon>Laterata</taxon>
        <taxon>Lacertibaenia</taxon>
        <taxon>Lacertidae</taxon>
        <taxon>Podarcis</taxon>
    </lineage>
</organism>
<evidence type="ECO:0000313" key="7">
    <source>
        <dbReference type="EMBL" id="CAI5795132.1"/>
    </source>
</evidence>
<dbReference type="Gene3D" id="1.25.10.10">
    <property type="entry name" value="Leucine-rich Repeat Variant"/>
    <property type="match status" value="1"/>
</dbReference>
<keyword evidence="8" id="KW-1185">Reference proteome</keyword>